<dbReference type="InterPro" id="IPR036582">
    <property type="entry name" value="Mao_N_sf"/>
</dbReference>
<dbReference type="InterPro" id="IPR012854">
    <property type="entry name" value="Cu_amine_oxidase-like_N"/>
</dbReference>
<feature type="domain" description="Copper amine oxidase-like N-terminal" evidence="1">
    <location>
        <begin position="62"/>
        <end position="154"/>
    </location>
</feature>
<comment type="caution">
    <text evidence="2">The sequence shown here is derived from an EMBL/GenBank/DDBJ whole genome shotgun (WGS) entry which is preliminary data.</text>
</comment>
<keyword evidence="3" id="KW-1185">Reference proteome</keyword>
<dbReference type="OrthoDB" id="2059429at2"/>
<dbReference type="SUPFAM" id="SSF55383">
    <property type="entry name" value="Copper amine oxidase, domain N"/>
    <property type="match status" value="1"/>
</dbReference>
<gene>
    <name evidence="2" type="ORF">CLNEO_19020</name>
</gene>
<evidence type="ECO:0000259" key="1">
    <source>
        <dbReference type="Pfam" id="PF07833"/>
    </source>
</evidence>
<evidence type="ECO:0000313" key="3">
    <source>
        <dbReference type="Proteomes" id="UP000070539"/>
    </source>
</evidence>
<dbReference type="EMBL" id="LRVM01000005">
    <property type="protein sequence ID" value="KXL52879.1"/>
    <property type="molecule type" value="Genomic_DNA"/>
</dbReference>
<dbReference type="STRING" id="36847.CLNEO_19020"/>
<organism evidence="2 3">
    <name type="scientific">Anaerotignum neopropionicum</name>
    <dbReference type="NCBI Taxonomy" id="36847"/>
    <lineage>
        <taxon>Bacteria</taxon>
        <taxon>Bacillati</taxon>
        <taxon>Bacillota</taxon>
        <taxon>Clostridia</taxon>
        <taxon>Lachnospirales</taxon>
        <taxon>Anaerotignaceae</taxon>
        <taxon>Anaerotignum</taxon>
    </lineage>
</organism>
<proteinExistence type="predicted"/>
<name>A0A136WEU6_9FIRM</name>
<dbReference type="Pfam" id="PF07833">
    <property type="entry name" value="Cu_amine_oxidN1"/>
    <property type="match status" value="1"/>
</dbReference>
<reference evidence="2 3" key="1">
    <citation type="submission" date="2016-01" db="EMBL/GenBank/DDBJ databases">
        <title>Genome sequence of Clostridium neopropionicum X4, DSM-3847.</title>
        <authorList>
            <person name="Poehlein A."/>
            <person name="Beck M.H."/>
            <person name="Bengelsdorf F.R."/>
            <person name="Daniel R."/>
            <person name="Duerre P."/>
        </authorList>
    </citation>
    <scope>NUCLEOTIDE SEQUENCE [LARGE SCALE GENOMIC DNA]</scope>
    <source>
        <strain evidence="2 3">DSM-3847</strain>
    </source>
</reference>
<sequence>MILKKTAIVVCVSAAMICGAIGLSMRLTEAHELEMEVSNPKDAAAEQTKVYGQGENMPLYYDDEDILLLPVRNVAQGLGGIVSWQKESKKIVIGYKGKELVLEPGSTKAKMYGYNITLPIEPKMINGCFYAEASTLSDFFLTEVHWDSTKKQISLKTKESAAPIIAADLLLGKNEEKEYDLELPVIVGLNDGSYEKGLNKEIRQEVQALADEFLLEEGEAGFHLQFVKGFVSADFVSLYWKGTKGERPVYKTININLREQKRVNLSDMLTEGALNQLKDSGCLTEQSIFCITQQKDLAIFDATIEEAMPMILSASGALLEGQWSANYKNLFFGNI</sequence>
<dbReference type="RefSeq" id="WP_066087999.1">
    <property type="nucleotide sequence ID" value="NZ_LRVM01000005.1"/>
</dbReference>
<protein>
    <recommendedName>
        <fullName evidence="1">Copper amine oxidase-like N-terminal domain-containing protein</fullName>
    </recommendedName>
</protein>
<evidence type="ECO:0000313" key="2">
    <source>
        <dbReference type="EMBL" id="KXL52879.1"/>
    </source>
</evidence>
<accession>A0A136WEU6</accession>
<dbReference type="Gene3D" id="3.30.457.10">
    <property type="entry name" value="Copper amine oxidase-like, N-terminal domain"/>
    <property type="match status" value="1"/>
</dbReference>
<dbReference type="Proteomes" id="UP000070539">
    <property type="component" value="Unassembled WGS sequence"/>
</dbReference>
<dbReference type="AlphaFoldDB" id="A0A136WEU6"/>